<sequence>MSAADRWIVPTVRDLTGVLWSLLVTALGVGVALLVVPRTGADGPQWVLLVAAVVALGDALLRPLLRLVAARVGAVVAIVLALAAQLVVALAALRLLPGIDSGGWGRTLVVLLVAAVVMAVGQALVGADDEEYVVADVLRRARRAERARVRRGGEGAPEGARPGLLVVQLDGVSRSTFDHAVQAGLVPHVASWLEAGTHTAGSWWARVPCTTPASQAGLLHGESREVPAFRWWDRGERRLVVTNRPADAALVEARVSDGAGLLAHDGVAVSTMFSGDAPTSLLVMSRTAGRGGLGPGHLFVHFFSSPFVLARAMVGTVGETLKEYYQGWKQAVRGVRPRVRRLGWFPVLRGVSNVVLRDLNVSLVAEQLVHGAPVVFVDLVDYDEIAHHAGPLRPESLRALEGLDRVVGLWERVAQAAPRDYRIVVLSDHGQSLGETFATVVGRTFGEEVRRLVADAPGPAPSDVLSADLGSAELPSADLAPAADVAGRRPRPADDEAWGAVNTALNAFSRAPEGRVVVGRESRHRSGDADGTEVPEVVVVGSGNLGLVWFPRLDARPRGDEIRGRWPRLLPGLLANPTVGVVVTREAPTHVERGDEPVDVVAHGPAGRHNLTTGVVVGVDPLARYGARAAPDLLRAAHLEHAGDVLLVSAVDGAGLVHAFEGLVGSHGGLGGAQNEALLVRPVDLEVPAALLEDVDGTPMLVGAEAVHERLVAWSRELGLRP</sequence>
<evidence type="ECO:0000313" key="2">
    <source>
        <dbReference type="EMBL" id="PJJ69039.1"/>
    </source>
</evidence>
<keyword evidence="1" id="KW-0812">Transmembrane</keyword>
<dbReference type="OrthoDB" id="5404822at2"/>
<reference evidence="2 3" key="1">
    <citation type="submission" date="2017-11" db="EMBL/GenBank/DDBJ databases">
        <title>Genomic Encyclopedia of Archaeal and Bacterial Type Strains, Phase II (KMG-II): From Individual Species to Whole Genera.</title>
        <authorList>
            <person name="Goeker M."/>
        </authorList>
    </citation>
    <scope>NUCLEOTIDE SEQUENCE [LARGE SCALE GENOMIC DNA]</scope>
    <source>
        <strain evidence="2 3">DSM 25478</strain>
    </source>
</reference>
<gene>
    <name evidence="2" type="ORF">CLV28_2848</name>
</gene>
<accession>A0A2M9CCG5</accession>
<evidence type="ECO:0000313" key="3">
    <source>
        <dbReference type="Proteomes" id="UP000231693"/>
    </source>
</evidence>
<feature type="transmembrane region" description="Helical" evidence="1">
    <location>
        <begin position="46"/>
        <end position="65"/>
    </location>
</feature>
<keyword evidence="3" id="KW-1185">Reference proteome</keyword>
<dbReference type="EMBL" id="PGFE01000006">
    <property type="protein sequence ID" value="PJJ69039.1"/>
    <property type="molecule type" value="Genomic_DNA"/>
</dbReference>
<dbReference type="InterPro" id="IPR002591">
    <property type="entry name" value="Phosphodiest/P_Trfase"/>
</dbReference>
<dbReference type="RefSeq" id="WP_100423992.1">
    <property type="nucleotide sequence ID" value="NZ_BOOX01000008.1"/>
</dbReference>
<comment type="caution">
    <text evidence="2">The sequence shown here is derived from an EMBL/GenBank/DDBJ whole genome shotgun (WGS) entry which is preliminary data.</text>
</comment>
<dbReference type="Proteomes" id="UP000231693">
    <property type="component" value="Unassembled WGS sequence"/>
</dbReference>
<feature type="transmembrane region" description="Helical" evidence="1">
    <location>
        <begin position="108"/>
        <end position="127"/>
    </location>
</feature>
<feature type="transmembrane region" description="Helical" evidence="1">
    <location>
        <begin position="71"/>
        <end position="96"/>
    </location>
</feature>
<dbReference type="SUPFAM" id="SSF53649">
    <property type="entry name" value="Alkaline phosphatase-like"/>
    <property type="match status" value="1"/>
</dbReference>
<feature type="transmembrane region" description="Helical" evidence="1">
    <location>
        <begin position="15"/>
        <end position="34"/>
    </location>
</feature>
<protein>
    <submittedName>
        <fullName evidence="2">Type I phosphodiesterase/nucleotide pyrophosphatase</fullName>
    </submittedName>
</protein>
<keyword evidence="1" id="KW-1133">Transmembrane helix</keyword>
<proteinExistence type="predicted"/>
<name>A0A2M9CCG5_9CELL</name>
<dbReference type="InterPro" id="IPR017850">
    <property type="entry name" value="Alkaline_phosphatase_core_sf"/>
</dbReference>
<dbReference type="Pfam" id="PF01663">
    <property type="entry name" value="Phosphodiest"/>
    <property type="match status" value="1"/>
</dbReference>
<keyword evidence="1" id="KW-0472">Membrane</keyword>
<dbReference type="Gene3D" id="3.40.720.10">
    <property type="entry name" value="Alkaline Phosphatase, subunit A"/>
    <property type="match status" value="1"/>
</dbReference>
<organism evidence="2 3">
    <name type="scientific">Sediminihabitans luteus</name>
    <dbReference type="NCBI Taxonomy" id="1138585"/>
    <lineage>
        <taxon>Bacteria</taxon>
        <taxon>Bacillati</taxon>
        <taxon>Actinomycetota</taxon>
        <taxon>Actinomycetes</taxon>
        <taxon>Micrococcales</taxon>
        <taxon>Cellulomonadaceae</taxon>
        <taxon>Sediminihabitans</taxon>
    </lineage>
</organism>
<evidence type="ECO:0000256" key="1">
    <source>
        <dbReference type="SAM" id="Phobius"/>
    </source>
</evidence>
<dbReference type="AlphaFoldDB" id="A0A2M9CCG5"/>